<protein>
    <recommendedName>
        <fullName evidence="2">Endonuclease/exonuclease/phosphatase family protein</fullName>
    </recommendedName>
</protein>
<reference evidence="1" key="2">
    <citation type="journal article" date="2024" name="Plant">
        <title>Genomic evolution and insights into agronomic trait innovations of Sesamum species.</title>
        <authorList>
            <person name="Miao H."/>
            <person name="Wang L."/>
            <person name="Qu L."/>
            <person name="Liu H."/>
            <person name="Sun Y."/>
            <person name="Le M."/>
            <person name="Wang Q."/>
            <person name="Wei S."/>
            <person name="Zheng Y."/>
            <person name="Lin W."/>
            <person name="Duan Y."/>
            <person name="Cao H."/>
            <person name="Xiong S."/>
            <person name="Wang X."/>
            <person name="Wei L."/>
            <person name="Li C."/>
            <person name="Ma Q."/>
            <person name="Ju M."/>
            <person name="Zhao R."/>
            <person name="Li G."/>
            <person name="Mu C."/>
            <person name="Tian Q."/>
            <person name="Mei H."/>
            <person name="Zhang T."/>
            <person name="Gao T."/>
            <person name="Zhang H."/>
        </authorList>
    </citation>
    <scope>NUCLEOTIDE SEQUENCE</scope>
    <source>
        <strain evidence="1">G02</strain>
    </source>
</reference>
<evidence type="ECO:0000313" key="1">
    <source>
        <dbReference type="EMBL" id="KAL0379058.1"/>
    </source>
</evidence>
<accession>A0AAW2RGV4</accession>
<name>A0AAW2RGV4_SESRA</name>
<gene>
    <name evidence="1" type="ORF">Sradi_3211300</name>
</gene>
<dbReference type="EMBL" id="JACGWJ010000013">
    <property type="protein sequence ID" value="KAL0379058.1"/>
    <property type="molecule type" value="Genomic_DNA"/>
</dbReference>
<dbReference type="PANTHER" id="PTHR33710:SF71">
    <property type="entry name" value="ENDONUCLEASE_EXONUCLEASE_PHOSPHATASE DOMAIN-CONTAINING PROTEIN"/>
    <property type="match status" value="1"/>
</dbReference>
<reference evidence="1" key="1">
    <citation type="submission" date="2020-06" db="EMBL/GenBank/DDBJ databases">
        <authorList>
            <person name="Li T."/>
            <person name="Hu X."/>
            <person name="Zhang T."/>
            <person name="Song X."/>
            <person name="Zhang H."/>
            <person name="Dai N."/>
            <person name="Sheng W."/>
            <person name="Hou X."/>
            <person name="Wei L."/>
        </authorList>
    </citation>
    <scope>NUCLEOTIDE SEQUENCE</scope>
    <source>
        <strain evidence="1">G02</strain>
        <tissue evidence="1">Leaf</tissue>
    </source>
</reference>
<dbReference type="AlphaFoldDB" id="A0AAW2RGV4"/>
<comment type="caution">
    <text evidence="1">The sequence shown here is derived from an EMBL/GenBank/DDBJ whole genome shotgun (WGS) entry which is preliminary data.</text>
</comment>
<proteinExistence type="predicted"/>
<sequence length="408" mass="45218">MRGANCQGLGSPRSVHILNELIRLYNPALIFLSETKYKTRKCENLKEIHNLFGVSVDSQDLGFSGHKFTWCNQREVSNTVRVRLDQACAMLCWRAMFPNVQVVVEAVQGSDHSPLIIDLEATREAQWLRDGDRNIPYFHARASARKRKNFISRLRNKEGDWCYSQKGIQHIVYSYFHDLFQTSGPSNESIDAVLKGMPTRVGEDMNEALVNPLSSDEMVNLEKSSIAFSCNTLSDLQADLASIPGVGVVVKHEKYLGASGLSGTFQEGVGEVTKLNVQEFFASGCASSGGRARELVHMAQHPPGVRPDCSWPNDVEVIVGITIAVGSPDQLLWHFEMHGWTSCLLGGHVETRFPFLPILGIMVCRITERALGVELRAMIYSILLCDAISLASSGLFHISHGLPSLVFI</sequence>
<dbReference type="PANTHER" id="PTHR33710">
    <property type="entry name" value="BNAC02G09200D PROTEIN"/>
    <property type="match status" value="1"/>
</dbReference>
<organism evidence="1">
    <name type="scientific">Sesamum radiatum</name>
    <name type="common">Black benniseed</name>
    <dbReference type="NCBI Taxonomy" id="300843"/>
    <lineage>
        <taxon>Eukaryota</taxon>
        <taxon>Viridiplantae</taxon>
        <taxon>Streptophyta</taxon>
        <taxon>Embryophyta</taxon>
        <taxon>Tracheophyta</taxon>
        <taxon>Spermatophyta</taxon>
        <taxon>Magnoliopsida</taxon>
        <taxon>eudicotyledons</taxon>
        <taxon>Gunneridae</taxon>
        <taxon>Pentapetalae</taxon>
        <taxon>asterids</taxon>
        <taxon>lamiids</taxon>
        <taxon>Lamiales</taxon>
        <taxon>Pedaliaceae</taxon>
        <taxon>Sesamum</taxon>
    </lineage>
</organism>
<evidence type="ECO:0008006" key="2">
    <source>
        <dbReference type="Google" id="ProtNLM"/>
    </source>
</evidence>